<feature type="transmembrane region" description="Helical" evidence="1">
    <location>
        <begin position="165"/>
        <end position="188"/>
    </location>
</feature>
<dbReference type="EMBL" id="JARRTL010000008">
    <property type="protein sequence ID" value="MEC0484732.1"/>
    <property type="molecule type" value="Genomic_DNA"/>
</dbReference>
<dbReference type="AlphaFoldDB" id="A0A0J6EW21"/>
<dbReference type="InterPro" id="IPR011642">
    <property type="entry name" value="Gate_dom"/>
</dbReference>
<gene>
    <name evidence="3" type="ORF">AB447_210535</name>
    <name evidence="4" type="ORF">P8828_07685</name>
</gene>
<feature type="transmembrane region" description="Helical" evidence="1">
    <location>
        <begin position="38"/>
        <end position="58"/>
    </location>
</feature>
<evidence type="ECO:0000313" key="5">
    <source>
        <dbReference type="Proteomes" id="UP000036168"/>
    </source>
</evidence>
<evidence type="ECO:0000313" key="3">
    <source>
        <dbReference type="EMBL" id="KRT94964.1"/>
    </source>
</evidence>
<dbReference type="EMBL" id="LECW02000004">
    <property type="protein sequence ID" value="KRT94964.1"/>
    <property type="molecule type" value="Genomic_DNA"/>
</dbReference>
<name>A0A0J6EW21_9BACI</name>
<evidence type="ECO:0000313" key="4">
    <source>
        <dbReference type="EMBL" id="MEC0484732.1"/>
    </source>
</evidence>
<dbReference type="OrthoDB" id="9782481at2"/>
<keyword evidence="6" id="KW-1185">Reference proteome</keyword>
<dbReference type="Pfam" id="PF07670">
    <property type="entry name" value="Gate"/>
    <property type="match status" value="1"/>
</dbReference>
<accession>A0A0J6EWR0</accession>
<keyword evidence="1" id="KW-1133">Transmembrane helix</keyword>
<proteinExistence type="predicted"/>
<evidence type="ECO:0000313" key="6">
    <source>
        <dbReference type="Proteomes" id="UP001341297"/>
    </source>
</evidence>
<dbReference type="Proteomes" id="UP001341297">
    <property type="component" value="Unassembled WGS sequence"/>
</dbReference>
<keyword evidence="1" id="KW-0812">Transmembrane</keyword>
<evidence type="ECO:0000259" key="2">
    <source>
        <dbReference type="Pfam" id="PF07670"/>
    </source>
</evidence>
<reference evidence="4 6" key="3">
    <citation type="submission" date="2023-03" db="EMBL/GenBank/DDBJ databases">
        <title>Agriculturally important microbes genome sequencing.</title>
        <authorList>
            <person name="Dunlap C."/>
        </authorList>
    </citation>
    <scope>NUCLEOTIDE SEQUENCE [LARGE SCALE GENOMIC DNA]</scope>
    <source>
        <strain evidence="4 6">CBP-3203</strain>
    </source>
</reference>
<reference evidence="3" key="2">
    <citation type="submission" date="2015-10" db="EMBL/GenBank/DDBJ databases">
        <authorList>
            <person name="Gilbert D.G."/>
        </authorList>
    </citation>
    <scope>NUCLEOTIDE SEQUENCE</scope>
    <source>
        <strain evidence="3">GO-13</strain>
    </source>
</reference>
<feature type="domain" description="Nucleoside transporter/FeoB GTPase Gate" evidence="2">
    <location>
        <begin position="42"/>
        <end position="151"/>
    </location>
</feature>
<dbReference type="STRING" id="1664069.BGLY_2728"/>
<dbReference type="PATRIC" id="fig|1664069.3.peg.1551"/>
<feature type="transmembrane region" description="Helical" evidence="1">
    <location>
        <begin position="88"/>
        <end position="112"/>
    </location>
</feature>
<feature type="transmembrane region" description="Helical" evidence="1">
    <location>
        <begin position="133"/>
        <end position="153"/>
    </location>
</feature>
<accession>A0A0J6EW21</accession>
<feature type="transmembrane region" description="Helical" evidence="1">
    <location>
        <begin position="6"/>
        <end position="26"/>
    </location>
</feature>
<organism evidence="3 5">
    <name type="scientific">Bacillus glycinifermentans</name>
    <dbReference type="NCBI Taxonomy" id="1664069"/>
    <lineage>
        <taxon>Bacteria</taxon>
        <taxon>Bacillati</taxon>
        <taxon>Bacillota</taxon>
        <taxon>Bacilli</taxon>
        <taxon>Bacillales</taxon>
        <taxon>Bacillaceae</taxon>
        <taxon>Bacillus</taxon>
    </lineage>
</organism>
<dbReference type="Proteomes" id="UP000036168">
    <property type="component" value="Unassembled WGS sequence"/>
</dbReference>
<keyword evidence="1" id="KW-0472">Membrane</keyword>
<protein>
    <submittedName>
        <fullName evidence="4">Nucleoside recognition domain-containing protein</fullName>
    </submittedName>
    <submittedName>
        <fullName evidence="3">Spore maturation protein</fullName>
    </submittedName>
</protein>
<evidence type="ECO:0000256" key="1">
    <source>
        <dbReference type="SAM" id="Phobius"/>
    </source>
</evidence>
<comment type="caution">
    <text evidence="3">The sequence shown here is derived from an EMBL/GenBank/DDBJ whole genome shotgun (WGS) entry which is preliminary data.</text>
</comment>
<sequence>MVNIIWVALTVIGLVFALLNGTVQEVNEAVFKGAKEAVTIAIGLMSVLVFWLGLMKIAELAGLLEKFSRMCRPFISKLFPEIPPDHPAMGYILSNLMANFFGLGNAATPLGIKAMEQMKSLNQNRPEASRSMITFLAVNTSSITLIPTTVIAVRMTYDAKAPTDIVGPTILATLISGIFAIIIDRYFYYRRNKKG</sequence>
<reference evidence="3 5" key="1">
    <citation type="journal article" date="2015" name="Int. J. Syst. Evol. Microbiol.">
        <title>Bacillus glycinifermentans sp. nov., isolated from fermented soybean paste.</title>
        <authorList>
            <person name="Kim S.J."/>
            <person name="Dunlap C.A."/>
            <person name="Kwon S.W."/>
            <person name="Rooney A.P."/>
        </authorList>
    </citation>
    <scope>NUCLEOTIDE SEQUENCE [LARGE SCALE GENOMIC DNA]</scope>
    <source>
        <strain evidence="3 5">GO-13</strain>
    </source>
</reference>
<dbReference type="RefSeq" id="WP_048352898.1">
    <property type="nucleotide sequence ID" value="NZ_CP023481.1"/>
</dbReference>